<evidence type="ECO:0000256" key="1">
    <source>
        <dbReference type="ARBA" id="ARBA00022553"/>
    </source>
</evidence>
<dbReference type="PROSITE" id="PS50110">
    <property type="entry name" value="RESPONSE_REGULATORY"/>
    <property type="match status" value="1"/>
</dbReference>
<dbReference type="InterPro" id="IPR011006">
    <property type="entry name" value="CheY-like_superfamily"/>
</dbReference>
<comment type="caution">
    <text evidence="3">The sequence shown here is derived from an EMBL/GenBank/DDBJ whole genome shotgun (WGS) entry which is preliminary data.</text>
</comment>
<feature type="domain" description="Response regulatory" evidence="2">
    <location>
        <begin position="8"/>
        <end position="123"/>
    </location>
</feature>
<name>A0A0F8YLX0_9ZZZZ</name>
<dbReference type="PANTHER" id="PTHR44591:SF3">
    <property type="entry name" value="RESPONSE REGULATORY DOMAIN-CONTAINING PROTEIN"/>
    <property type="match status" value="1"/>
</dbReference>
<dbReference type="Pfam" id="PF00072">
    <property type="entry name" value="Response_reg"/>
    <property type="match status" value="1"/>
</dbReference>
<dbReference type="SUPFAM" id="SSF52172">
    <property type="entry name" value="CheY-like"/>
    <property type="match status" value="1"/>
</dbReference>
<dbReference type="PANTHER" id="PTHR44591">
    <property type="entry name" value="STRESS RESPONSE REGULATOR PROTEIN 1"/>
    <property type="match status" value="1"/>
</dbReference>
<dbReference type="SMART" id="SM00448">
    <property type="entry name" value="REC"/>
    <property type="match status" value="1"/>
</dbReference>
<dbReference type="InterPro" id="IPR001789">
    <property type="entry name" value="Sig_transdc_resp-reg_receiver"/>
</dbReference>
<evidence type="ECO:0000313" key="3">
    <source>
        <dbReference type="EMBL" id="KKK74740.1"/>
    </source>
</evidence>
<dbReference type="GO" id="GO:0000160">
    <property type="term" value="P:phosphorelay signal transduction system"/>
    <property type="evidence" value="ECO:0007669"/>
    <property type="project" value="InterPro"/>
</dbReference>
<dbReference type="EMBL" id="LAZR01056177">
    <property type="protein sequence ID" value="KKK74740.1"/>
    <property type="molecule type" value="Genomic_DNA"/>
</dbReference>
<reference evidence="3" key="1">
    <citation type="journal article" date="2015" name="Nature">
        <title>Complex archaea that bridge the gap between prokaryotes and eukaryotes.</title>
        <authorList>
            <person name="Spang A."/>
            <person name="Saw J.H."/>
            <person name="Jorgensen S.L."/>
            <person name="Zaremba-Niedzwiedzka K."/>
            <person name="Martijn J."/>
            <person name="Lind A.E."/>
            <person name="van Eijk R."/>
            <person name="Schleper C."/>
            <person name="Guy L."/>
            <person name="Ettema T.J."/>
        </authorList>
    </citation>
    <scope>NUCLEOTIDE SEQUENCE</scope>
</reference>
<organism evidence="3">
    <name type="scientific">marine sediment metagenome</name>
    <dbReference type="NCBI Taxonomy" id="412755"/>
    <lineage>
        <taxon>unclassified sequences</taxon>
        <taxon>metagenomes</taxon>
        <taxon>ecological metagenomes</taxon>
    </lineage>
</organism>
<proteinExistence type="predicted"/>
<keyword evidence="1" id="KW-0597">Phosphoprotein</keyword>
<gene>
    <name evidence="3" type="ORF">LCGC14_2880750</name>
</gene>
<sequence>MTLSTPPKILIVEDDGIIAMCTKIALLNMGYDVLPIALSDKSALRITREHKPDLVLTDIQLHGEKDGIAVAGEIQRQLCIPIIYYSGRGDEETRERALKVPNSVFLNKLVSHKKLYRTINNALSIISNA</sequence>
<accession>A0A0F8YLX0</accession>
<protein>
    <recommendedName>
        <fullName evidence="2">Response regulatory domain-containing protein</fullName>
    </recommendedName>
</protein>
<dbReference type="InterPro" id="IPR050595">
    <property type="entry name" value="Bact_response_regulator"/>
</dbReference>
<dbReference type="AlphaFoldDB" id="A0A0F8YLX0"/>
<dbReference type="Gene3D" id="3.40.50.2300">
    <property type="match status" value="1"/>
</dbReference>
<evidence type="ECO:0000259" key="2">
    <source>
        <dbReference type="PROSITE" id="PS50110"/>
    </source>
</evidence>